<organism evidence="2">
    <name type="scientific">viral metagenome</name>
    <dbReference type="NCBI Taxonomy" id="1070528"/>
    <lineage>
        <taxon>unclassified sequences</taxon>
        <taxon>metagenomes</taxon>
        <taxon>organismal metagenomes</taxon>
    </lineage>
</organism>
<dbReference type="EMBL" id="MN740212">
    <property type="protein sequence ID" value="QHT93950.1"/>
    <property type="molecule type" value="Genomic_DNA"/>
</dbReference>
<dbReference type="Gene3D" id="3.40.30.10">
    <property type="entry name" value="Glutaredoxin"/>
    <property type="match status" value="1"/>
</dbReference>
<name>A0A6C0IMY9_9ZZZZ</name>
<evidence type="ECO:0000259" key="1">
    <source>
        <dbReference type="Pfam" id="PF00085"/>
    </source>
</evidence>
<reference evidence="2" key="1">
    <citation type="journal article" date="2020" name="Nature">
        <title>Giant virus diversity and host interactions through global metagenomics.</title>
        <authorList>
            <person name="Schulz F."/>
            <person name="Roux S."/>
            <person name="Paez-Espino D."/>
            <person name="Jungbluth S."/>
            <person name="Walsh D.A."/>
            <person name="Denef V.J."/>
            <person name="McMahon K.D."/>
            <person name="Konstantinidis K.T."/>
            <person name="Eloe-Fadrosh E.A."/>
            <person name="Kyrpides N.C."/>
            <person name="Woyke T."/>
        </authorList>
    </citation>
    <scope>NUCLEOTIDE SEQUENCE</scope>
    <source>
        <strain evidence="2">GVMAG-M-3300024258-14</strain>
    </source>
</reference>
<dbReference type="InterPro" id="IPR013766">
    <property type="entry name" value="Thioredoxin_domain"/>
</dbReference>
<sequence length="124" mass="14189">MSKKEVVTKIDNKAQFFNMLELNPGLIIIKFGADWCKPCKKIKEPVDLFFSQTPSNIVCCDINIDDCYEIYTFLKGKRMINGIPTILCYKKGNIEYAPDDSFVGADLNALDSFFKRCVIHSKDF</sequence>
<feature type="domain" description="Thioredoxin" evidence="1">
    <location>
        <begin position="9"/>
        <end position="106"/>
    </location>
</feature>
<dbReference type="PANTHER" id="PTHR10438">
    <property type="entry name" value="THIOREDOXIN"/>
    <property type="match status" value="1"/>
</dbReference>
<dbReference type="SUPFAM" id="SSF52833">
    <property type="entry name" value="Thioredoxin-like"/>
    <property type="match status" value="1"/>
</dbReference>
<proteinExistence type="predicted"/>
<dbReference type="InterPro" id="IPR050620">
    <property type="entry name" value="Thioredoxin_H-type-like"/>
</dbReference>
<evidence type="ECO:0000313" key="2">
    <source>
        <dbReference type="EMBL" id="QHT93950.1"/>
    </source>
</evidence>
<dbReference type="PANTHER" id="PTHR10438:SF468">
    <property type="entry name" value="THIOREDOXIN-1-RELATED"/>
    <property type="match status" value="1"/>
</dbReference>
<dbReference type="InterPro" id="IPR036249">
    <property type="entry name" value="Thioredoxin-like_sf"/>
</dbReference>
<dbReference type="CDD" id="cd02947">
    <property type="entry name" value="TRX_family"/>
    <property type="match status" value="1"/>
</dbReference>
<protein>
    <recommendedName>
        <fullName evidence="1">Thioredoxin domain-containing protein</fullName>
    </recommendedName>
</protein>
<accession>A0A6C0IMY9</accession>
<dbReference type="Pfam" id="PF00085">
    <property type="entry name" value="Thioredoxin"/>
    <property type="match status" value="1"/>
</dbReference>
<dbReference type="AlphaFoldDB" id="A0A6C0IMY9"/>